<name>A0AAE3GST2_9CYAN</name>
<comment type="caution">
    <text evidence="2">The sequence shown here is derived from an EMBL/GenBank/DDBJ whole genome shotgun (WGS) entry which is preliminary data.</text>
</comment>
<organism evidence="2 3">
    <name type="scientific">Limnofasciculus baicalensis BBK-W-15</name>
    <dbReference type="NCBI Taxonomy" id="2699891"/>
    <lineage>
        <taxon>Bacteria</taxon>
        <taxon>Bacillati</taxon>
        <taxon>Cyanobacteriota</taxon>
        <taxon>Cyanophyceae</taxon>
        <taxon>Coleofasciculales</taxon>
        <taxon>Coleofasciculaceae</taxon>
        <taxon>Limnofasciculus</taxon>
        <taxon>Limnofasciculus baicalensis</taxon>
    </lineage>
</organism>
<dbReference type="PANTHER" id="PTHR37525">
    <property type="entry name" value="UPF0175 PROTEIN SSL1255"/>
    <property type="match status" value="1"/>
</dbReference>
<comment type="similarity">
    <text evidence="1">Belongs to the UPF0175 family.</text>
</comment>
<proteinExistence type="inferred from homology"/>
<dbReference type="InterPro" id="IPR005368">
    <property type="entry name" value="UPF0175"/>
</dbReference>
<gene>
    <name evidence="2" type="ORF">NJ959_05320</name>
</gene>
<dbReference type="InterPro" id="IPR052264">
    <property type="entry name" value="UPF0175_domain"/>
</dbReference>
<reference evidence="2" key="1">
    <citation type="submission" date="2022-06" db="EMBL/GenBank/DDBJ databases">
        <title>New cyanobacteria of genus Symplocastrum in benthos of Lake Baikal.</title>
        <authorList>
            <person name="Sorokovikova E."/>
            <person name="Tikhonova I."/>
            <person name="Krasnopeev A."/>
            <person name="Evseev P."/>
            <person name="Gladkikh A."/>
            <person name="Belykh O."/>
        </authorList>
    </citation>
    <scope>NUCLEOTIDE SEQUENCE</scope>
    <source>
        <strain evidence="2">BBK-W-15</strain>
    </source>
</reference>
<dbReference type="PANTHER" id="PTHR37525:SF1">
    <property type="entry name" value="UPF0175 PROTEIN SSL1255"/>
    <property type="match status" value="1"/>
</dbReference>
<protein>
    <submittedName>
        <fullName evidence="2">UPF0175 family protein</fullName>
    </submittedName>
</protein>
<evidence type="ECO:0000313" key="3">
    <source>
        <dbReference type="Proteomes" id="UP001204953"/>
    </source>
</evidence>
<dbReference type="Proteomes" id="UP001204953">
    <property type="component" value="Unassembled WGS sequence"/>
</dbReference>
<evidence type="ECO:0000313" key="2">
    <source>
        <dbReference type="EMBL" id="MCP2727897.1"/>
    </source>
</evidence>
<evidence type="ECO:0000256" key="1">
    <source>
        <dbReference type="ARBA" id="ARBA00005651"/>
    </source>
</evidence>
<dbReference type="RefSeq" id="WP_254010704.1">
    <property type="nucleotide sequence ID" value="NZ_JAMZMM010000031.1"/>
</dbReference>
<accession>A0AAE3GST2</accession>
<dbReference type="AlphaFoldDB" id="A0AAE3GST2"/>
<sequence>MNALTVELPLDIPVEEARFLLTIKLFEVGRLSLGQAANLAGYSKPTFIEILGKLGVPVIDYPAEELQQEIDL</sequence>
<keyword evidence="3" id="KW-1185">Reference proteome</keyword>
<dbReference type="Pfam" id="PF03683">
    <property type="entry name" value="UPF0175"/>
    <property type="match status" value="1"/>
</dbReference>
<dbReference type="EMBL" id="JAMZMM010000031">
    <property type="protein sequence ID" value="MCP2727897.1"/>
    <property type="molecule type" value="Genomic_DNA"/>
</dbReference>